<dbReference type="InterPro" id="IPR007111">
    <property type="entry name" value="NACHT_NTPase"/>
</dbReference>
<dbReference type="SUPFAM" id="SSF50978">
    <property type="entry name" value="WD40 repeat-like"/>
    <property type="match status" value="1"/>
</dbReference>
<dbReference type="SMART" id="SM00320">
    <property type="entry name" value="WD40"/>
    <property type="match status" value="6"/>
</dbReference>
<feature type="domain" description="NACHT" evidence="4">
    <location>
        <begin position="105"/>
        <end position="249"/>
    </location>
</feature>
<dbReference type="PANTHER" id="PTHR19846">
    <property type="entry name" value="WD40 REPEAT PROTEIN"/>
    <property type="match status" value="1"/>
</dbReference>
<dbReference type="GO" id="GO:0000398">
    <property type="term" value="P:mRNA splicing, via spliceosome"/>
    <property type="evidence" value="ECO:0007669"/>
    <property type="project" value="TreeGrafter"/>
</dbReference>
<feature type="repeat" description="WD" evidence="3">
    <location>
        <begin position="802"/>
        <end position="843"/>
    </location>
</feature>
<dbReference type="EMBL" id="JASWJB010000594">
    <property type="protein sequence ID" value="KAK2589635.1"/>
    <property type="molecule type" value="Genomic_DNA"/>
</dbReference>
<dbReference type="InterPro" id="IPR056884">
    <property type="entry name" value="NPHP3-like_N"/>
</dbReference>
<name>A0AAJ0FUL2_9HYPO</name>
<feature type="repeat" description="WD" evidence="3">
    <location>
        <begin position="718"/>
        <end position="759"/>
    </location>
</feature>
<dbReference type="AlphaFoldDB" id="A0AAJ0FUL2"/>
<dbReference type="PROSITE" id="PS00678">
    <property type="entry name" value="WD_REPEATS_1"/>
    <property type="match status" value="5"/>
</dbReference>
<dbReference type="PROSITE" id="PS50837">
    <property type="entry name" value="NACHT"/>
    <property type="match status" value="1"/>
</dbReference>
<dbReference type="Pfam" id="PF24883">
    <property type="entry name" value="NPHP3_N"/>
    <property type="match status" value="1"/>
</dbReference>
<dbReference type="GO" id="GO:0017070">
    <property type="term" value="F:U6 snRNA binding"/>
    <property type="evidence" value="ECO:0007669"/>
    <property type="project" value="TreeGrafter"/>
</dbReference>
<dbReference type="Gene3D" id="3.40.50.300">
    <property type="entry name" value="P-loop containing nucleotide triphosphate hydrolases"/>
    <property type="match status" value="1"/>
</dbReference>
<evidence type="ECO:0000256" key="1">
    <source>
        <dbReference type="ARBA" id="ARBA00022574"/>
    </source>
</evidence>
<dbReference type="GO" id="GO:0046540">
    <property type="term" value="C:U4/U6 x U5 tri-snRNP complex"/>
    <property type="evidence" value="ECO:0007669"/>
    <property type="project" value="TreeGrafter"/>
</dbReference>
<dbReference type="Proteomes" id="UP001251528">
    <property type="component" value="Unassembled WGS sequence"/>
</dbReference>
<dbReference type="InterPro" id="IPR020472">
    <property type="entry name" value="WD40_PAC1"/>
</dbReference>
<protein>
    <recommendedName>
        <fullName evidence="4">NACHT domain-containing protein</fullName>
    </recommendedName>
</protein>
<dbReference type="SUPFAM" id="SSF52540">
    <property type="entry name" value="P-loop containing nucleoside triphosphate hydrolases"/>
    <property type="match status" value="1"/>
</dbReference>
<keyword evidence="2" id="KW-0677">Repeat</keyword>
<proteinExistence type="predicted"/>
<feature type="repeat" description="WD" evidence="3">
    <location>
        <begin position="844"/>
        <end position="885"/>
    </location>
</feature>
<dbReference type="PROSITE" id="PS50294">
    <property type="entry name" value="WD_REPEATS_REGION"/>
    <property type="match status" value="6"/>
</dbReference>
<evidence type="ECO:0000313" key="5">
    <source>
        <dbReference type="EMBL" id="KAK2589635.1"/>
    </source>
</evidence>
<feature type="repeat" description="WD" evidence="3">
    <location>
        <begin position="760"/>
        <end position="801"/>
    </location>
</feature>
<dbReference type="InterPro" id="IPR001680">
    <property type="entry name" value="WD40_rpt"/>
</dbReference>
<accession>A0AAJ0FUL2</accession>
<dbReference type="InterPro" id="IPR015943">
    <property type="entry name" value="WD40/YVTN_repeat-like_dom_sf"/>
</dbReference>
<dbReference type="Pfam" id="PF00400">
    <property type="entry name" value="WD40"/>
    <property type="match status" value="2"/>
</dbReference>
<sequence>MTAAAYTKDLLYRIPPNSVEAATKIGDIITGLESIQASIQHHTQQQVTRYQDKKDQQCLQALHVTDPRLDKQRIQDTKGGLLRDSYQWILNHADFKLFLHDPGSRMLWIKGDPGKGKTMLLCGIIDELEKENKQTLSYFFCQATEGLLSNAASVLRGLMYLLILQQPSLIRHVRAEYDLAGEKLFDSVNIWVSLGKMLMNMLADPALGDMVLVIDALDECTTSRCELLDLIVQLASDSSPRVKWIISSRNWPEIENQLDRAEKIRLPLELNQDLVSKAIEAYIEYKVNELVVNKVYDEATRSAVREYLAVNARGTFLWVALVCQELSKPNVARRHTWSKLKTLPPGLNALYDRMMEQISISEDANRCRELLAITSVVFRPITLDELHVFVESPDDLTQRDLEEIVRCCGSFLTLRGGTIYFVHQSAKDYLLKSALHQIIPYGAARQHQILFERSIEAMSCTLQRDLYSLNDPGIPIEQVLVPSPDPLSSIRYSCVSWVDHLDNSSVTDNNRSDGRSKNAPRTIYEFISLKFLCWLESLSLLHTMSDGVRTMQILENIASRLNSKELMKLIRDARRFILSHMRVIEMTPLQVYASALVFSPSRSVIRMLFKKHEPDWIELNPVVEPAWNACLQTLEGHSDWVTSIVFSANGQRLASGSNDKTVKVWDAATGACIQTLEGHNGPVTLVVFSADGQWLVSGSSDKTVKVWDAAMGACIQTLEGHNSPVRSVVFSADGQRLVSGSSDKTVKVWDAATGACIQTLEGHNGPVTSVMFSPDGQRLASGSHDKTVKVWDAATGACIQTLEGHSNWVTLVVFSPDGQRLASGSNDKTVKVWDTATGACIQTLEGHNGPVTSVMFSPDGQRLASGSEDKTVKVWDAATGACIQTLQIGIASAHLAFNPADYLLLSTDVGVLKLNSSLSITRELTESISQVNYSGYGISRCGTWVVKDGRKILWLPDGYRPSATAVMGTTIVIGTRTGLTLIMKFSPDIDPIQILGS</sequence>
<dbReference type="Gene3D" id="2.130.10.10">
    <property type="entry name" value="YVTN repeat-like/Quinoprotein amine dehydrogenase"/>
    <property type="match status" value="2"/>
</dbReference>
<evidence type="ECO:0000259" key="4">
    <source>
        <dbReference type="PROSITE" id="PS50837"/>
    </source>
</evidence>
<dbReference type="PROSITE" id="PS50082">
    <property type="entry name" value="WD_REPEATS_2"/>
    <property type="match status" value="6"/>
</dbReference>
<comment type="caution">
    <text evidence="5">The sequence shown here is derived from an EMBL/GenBank/DDBJ whole genome shotgun (WGS) entry which is preliminary data.</text>
</comment>
<reference evidence="5" key="1">
    <citation type="submission" date="2023-06" db="EMBL/GenBank/DDBJ databases">
        <title>Conoideocrella luteorostrata (Hypocreales: Clavicipitaceae), a potential biocontrol fungus for elongate hemlock scale in United States Christmas tree production areas.</title>
        <authorList>
            <person name="Barrett H."/>
            <person name="Lovett B."/>
            <person name="Macias A.M."/>
            <person name="Stajich J.E."/>
            <person name="Kasson M.T."/>
        </authorList>
    </citation>
    <scope>NUCLEOTIDE SEQUENCE</scope>
    <source>
        <strain evidence="5">ARSEF 14590</strain>
    </source>
</reference>
<gene>
    <name evidence="5" type="ORF">QQS21_012685</name>
</gene>
<feature type="repeat" description="WD" evidence="3">
    <location>
        <begin position="634"/>
        <end position="675"/>
    </location>
</feature>
<dbReference type="InterPro" id="IPR036322">
    <property type="entry name" value="WD40_repeat_dom_sf"/>
</dbReference>
<evidence type="ECO:0000256" key="2">
    <source>
        <dbReference type="ARBA" id="ARBA00022737"/>
    </source>
</evidence>
<evidence type="ECO:0000256" key="3">
    <source>
        <dbReference type="PROSITE-ProRule" id="PRU00221"/>
    </source>
</evidence>
<dbReference type="PANTHER" id="PTHR19846:SF0">
    <property type="entry name" value="PRE-MRNA PROCESSING FACTOR 4"/>
    <property type="match status" value="1"/>
</dbReference>
<feature type="repeat" description="WD" evidence="3">
    <location>
        <begin position="676"/>
        <end position="717"/>
    </location>
</feature>
<organism evidence="5 6">
    <name type="scientific">Conoideocrella luteorostrata</name>
    <dbReference type="NCBI Taxonomy" id="1105319"/>
    <lineage>
        <taxon>Eukaryota</taxon>
        <taxon>Fungi</taxon>
        <taxon>Dikarya</taxon>
        <taxon>Ascomycota</taxon>
        <taxon>Pezizomycotina</taxon>
        <taxon>Sordariomycetes</taxon>
        <taxon>Hypocreomycetidae</taxon>
        <taxon>Hypocreales</taxon>
        <taxon>Clavicipitaceae</taxon>
        <taxon>Conoideocrella</taxon>
    </lineage>
</organism>
<evidence type="ECO:0000313" key="6">
    <source>
        <dbReference type="Proteomes" id="UP001251528"/>
    </source>
</evidence>
<dbReference type="GO" id="GO:0030621">
    <property type="term" value="F:U4 snRNA binding"/>
    <property type="evidence" value="ECO:0007669"/>
    <property type="project" value="TreeGrafter"/>
</dbReference>
<dbReference type="Pfam" id="PF25173">
    <property type="entry name" value="Beta-prop_WDR3_1st"/>
    <property type="match status" value="1"/>
</dbReference>
<keyword evidence="6" id="KW-1185">Reference proteome</keyword>
<dbReference type="InterPro" id="IPR019775">
    <property type="entry name" value="WD40_repeat_CS"/>
</dbReference>
<dbReference type="InterPro" id="IPR027417">
    <property type="entry name" value="P-loop_NTPase"/>
</dbReference>
<dbReference type="PRINTS" id="PR00320">
    <property type="entry name" value="GPROTEINBRPT"/>
</dbReference>
<dbReference type="CDD" id="cd00200">
    <property type="entry name" value="WD40"/>
    <property type="match status" value="1"/>
</dbReference>
<keyword evidence="1 3" id="KW-0853">WD repeat</keyword>